<keyword evidence="2" id="KW-0812">Transmembrane</keyword>
<dbReference type="AlphaFoldDB" id="A0A0J1EKW4"/>
<gene>
    <name evidence="2" type="ORF">RISK_002050</name>
</gene>
<keyword evidence="2" id="KW-0472">Membrane</keyword>
<organism evidence="2 3">
    <name type="scientific">Rhodopirellula islandica</name>
    <dbReference type="NCBI Taxonomy" id="595434"/>
    <lineage>
        <taxon>Bacteria</taxon>
        <taxon>Pseudomonadati</taxon>
        <taxon>Planctomycetota</taxon>
        <taxon>Planctomycetia</taxon>
        <taxon>Pirellulales</taxon>
        <taxon>Pirellulaceae</taxon>
        <taxon>Rhodopirellula</taxon>
    </lineage>
</organism>
<proteinExistence type="predicted"/>
<dbReference type="PATRIC" id="fig|595434.4.peg.1964"/>
<dbReference type="EMBL" id="LECT01000016">
    <property type="protein sequence ID" value="KLU06199.1"/>
    <property type="molecule type" value="Genomic_DNA"/>
</dbReference>
<comment type="caution">
    <text evidence="2">The sequence shown here is derived from an EMBL/GenBank/DDBJ whole genome shotgun (WGS) entry which is preliminary data.</text>
</comment>
<feature type="region of interest" description="Disordered" evidence="1">
    <location>
        <begin position="185"/>
        <end position="204"/>
    </location>
</feature>
<evidence type="ECO:0000313" key="2">
    <source>
        <dbReference type="EMBL" id="KLU06199.1"/>
    </source>
</evidence>
<protein>
    <submittedName>
        <fullName evidence="2">Transmembrane protein</fullName>
    </submittedName>
</protein>
<evidence type="ECO:0000313" key="3">
    <source>
        <dbReference type="Proteomes" id="UP000036367"/>
    </source>
</evidence>
<reference evidence="2" key="1">
    <citation type="submission" date="2015-05" db="EMBL/GenBank/DDBJ databases">
        <title>Permanent draft genome of Rhodopirellula islandicus K833.</title>
        <authorList>
            <person name="Kizina J."/>
            <person name="Richter M."/>
            <person name="Glockner F.O."/>
            <person name="Harder J."/>
        </authorList>
    </citation>
    <scope>NUCLEOTIDE SEQUENCE [LARGE SCALE GENOMIC DNA]</scope>
    <source>
        <strain evidence="2">K833</strain>
    </source>
</reference>
<accession>A0A0J1EKW4</accession>
<name>A0A0J1EKW4_RHOIS</name>
<sequence>MTPLVLGGDDLISPRVNRASDHRPNEINDDDLLNSSFHPIVWLVAGCALVVTLGCRLPTGITHSRWAMEHPDYAEKYAEGAPKSDPIGKVKQASDARFLNGAEGTYVSAGAAYRSRTGAGFVADVGNENYLTSYLTQRMSVSGAAGWDQASIGLDTGLRLQTPTRLAPFVGIGGYAGMNWETVEADDDGVDNDDDGITDERGEEDTEYDLTMASIYPEVGAHFWWTPHARLTGFGRYWVTTDGRESDAWIVGGGLAFFRK</sequence>
<evidence type="ECO:0000256" key="1">
    <source>
        <dbReference type="SAM" id="MobiDB-lite"/>
    </source>
</evidence>
<keyword evidence="3" id="KW-1185">Reference proteome</keyword>
<dbReference type="Proteomes" id="UP000036367">
    <property type="component" value="Unassembled WGS sequence"/>
</dbReference>